<dbReference type="GO" id="GO:0004674">
    <property type="term" value="F:protein serine/threonine kinase activity"/>
    <property type="evidence" value="ECO:0007669"/>
    <property type="project" value="UniProtKB-KW"/>
</dbReference>
<evidence type="ECO:0000256" key="6">
    <source>
        <dbReference type="SAM" id="MobiDB-lite"/>
    </source>
</evidence>
<evidence type="ECO:0000259" key="8">
    <source>
        <dbReference type="PROSITE" id="PS50011"/>
    </source>
</evidence>
<dbReference type="PROSITE" id="PS50011">
    <property type="entry name" value="PROTEIN_KINASE_DOM"/>
    <property type="match status" value="1"/>
</dbReference>
<dbReference type="PROSITE" id="PS00108">
    <property type="entry name" value="PROTEIN_KINASE_ST"/>
    <property type="match status" value="1"/>
</dbReference>
<keyword evidence="4" id="KW-0418">Kinase</keyword>
<organism evidence="9 10">
    <name type="scientific">Mycobacterium bourgelatii</name>
    <dbReference type="NCBI Taxonomy" id="1273442"/>
    <lineage>
        <taxon>Bacteria</taxon>
        <taxon>Bacillati</taxon>
        <taxon>Actinomycetota</taxon>
        <taxon>Actinomycetes</taxon>
        <taxon>Mycobacteriales</taxon>
        <taxon>Mycobacteriaceae</taxon>
        <taxon>Mycobacterium</taxon>
    </lineage>
</organism>
<dbReference type="AlphaFoldDB" id="A0A7I9YK08"/>
<keyword evidence="7" id="KW-0812">Transmembrane</keyword>
<feature type="transmembrane region" description="Helical" evidence="7">
    <location>
        <begin position="528"/>
        <end position="549"/>
    </location>
</feature>
<dbReference type="RefSeq" id="WP_163708596.1">
    <property type="nucleotide sequence ID" value="NZ_BLKZ01000001.1"/>
</dbReference>
<evidence type="ECO:0000256" key="7">
    <source>
        <dbReference type="SAM" id="Phobius"/>
    </source>
</evidence>
<gene>
    <name evidence="9" type="ORF">MBOU_10010</name>
</gene>
<evidence type="ECO:0000313" key="9">
    <source>
        <dbReference type="EMBL" id="GFG88959.1"/>
    </source>
</evidence>
<dbReference type="InterPro" id="IPR000719">
    <property type="entry name" value="Prot_kinase_dom"/>
</dbReference>
<dbReference type="SUPFAM" id="SSF56112">
    <property type="entry name" value="Protein kinase-like (PK-like)"/>
    <property type="match status" value="1"/>
</dbReference>
<feature type="region of interest" description="Disordered" evidence="6">
    <location>
        <begin position="645"/>
        <end position="679"/>
    </location>
</feature>
<dbReference type="Pfam" id="PF00069">
    <property type="entry name" value="Pkinase"/>
    <property type="match status" value="1"/>
</dbReference>
<comment type="caution">
    <text evidence="9">The sequence shown here is derived from an EMBL/GenBank/DDBJ whole genome shotgun (WGS) entry which is preliminary data.</text>
</comment>
<evidence type="ECO:0000256" key="3">
    <source>
        <dbReference type="ARBA" id="ARBA00022741"/>
    </source>
</evidence>
<keyword evidence="3" id="KW-0547">Nucleotide-binding</keyword>
<keyword evidence="5" id="KW-0067">ATP-binding</keyword>
<protein>
    <recommendedName>
        <fullName evidence="8">Protein kinase domain-containing protein</fullName>
    </recommendedName>
</protein>
<evidence type="ECO:0000256" key="2">
    <source>
        <dbReference type="ARBA" id="ARBA00022679"/>
    </source>
</evidence>
<dbReference type="InterPro" id="IPR011009">
    <property type="entry name" value="Kinase-like_dom_sf"/>
</dbReference>
<keyword evidence="7" id="KW-0472">Membrane</keyword>
<evidence type="ECO:0000256" key="5">
    <source>
        <dbReference type="ARBA" id="ARBA00022840"/>
    </source>
</evidence>
<dbReference type="EMBL" id="BLKZ01000001">
    <property type="protein sequence ID" value="GFG88959.1"/>
    <property type="molecule type" value="Genomic_DNA"/>
</dbReference>
<evidence type="ECO:0000256" key="4">
    <source>
        <dbReference type="ARBA" id="ARBA00022777"/>
    </source>
</evidence>
<name>A0A7I9YK08_MYCBU</name>
<sequence length="700" mass="76362">MAYCLKGLQGPDAQVVHGDLKPRNVLVRNVADVDLVLSDFGLTFDLDQRSHLSNFGHGTTAYNAPEVMRVKGAPADWWSLGMVMYTVLVGRGYYQADDRRWLNQRAIETDLLARDVSLTAIDELAMPAERRWRWKLLLAGLLTRDFDLRWGAAQVEAWLAGQSPAVHRPLDGQGGPMPESGHSRPVKPFPFANVGEFTSPAALGAAMAERPDEAARMLSGKGINRLLTWLTKEVCTGDDYSELAQHNWGPDAKVAYLVARLAPTAPLTFRGYAVTAPSDLVRLAQSADTEVVGALFDARLLGGIADDAARSGYRMIDVNWHDVVARSRDAASRRGVPFTRQVRRQVRQVALSITAMADSASVQRYAADVMARVSAAEFAAAREVDWFVRLCSDAAGVAGPSNDALALALLIDATADIAREQGQRDRDDHAEEARGETLTAAASRRGWNDIKATIAAVVLAATVRVPLLIGQFVMTKTFVLKPDSNVYEASARGVRDHHLAFYLAGLIPIALLLGIFLVARRPWAGRRVAVAGGIVLLIGTPVVLLPTAVSKWHEAEGKTIAKLRETPFPFEQEHYSCASWTFDAETGAHDPELWQVYLGQSLDTPGQGCDRADVYRGRQFVGAYNLPDGDSFTGEIVVDTPGWTEPERATSSTRFAPHDNTTGRRARMDPTNTNVKLPTTNGRVLDFTLDGAGQNGFELR</sequence>
<evidence type="ECO:0000256" key="1">
    <source>
        <dbReference type="ARBA" id="ARBA00022527"/>
    </source>
</evidence>
<accession>A0A7I9YK08</accession>
<keyword evidence="2" id="KW-0808">Transferase</keyword>
<evidence type="ECO:0000313" key="10">
    <source>
        <dbReference type="Proteomes" id="UP000465360"/>
    </source>
</evidence>
<keyword evidence="1" id="KW-0723">Serine/threonine-protein kinase</keyword>
<feature type="transmembrane region" description="Helical" evidence="7">
    <location>
        <begin position="499"/>
        <end position="519"/>
    </location>
</feature>
<feature type="compositionally biased region" description="Polar residues" evidence="6">
    <location>
        <begin position="670"/>
        <end position="679"/>
    </location>
</feature>
<dbReference type="Gene3D" id="1.10.510.10">
    <property type="entry name" value="Transferase(Phosphotransferase) domain 1"/>
    <property type="match status" value="1"/>
</dbReference>
<feature type="domain" description="Protein kinase" evidence="8">
    <location>
        <begin position="1"/>
        <end position="159"/>
    </location>
</feature>
<dbReference type="InterPro" id="IPR008271">
    <property type="entry name" value="Ser/Thr_kinase_AS"/>
</dbReference>
<dbReference type="GO" id="GO:0005524">
    <property type="term" value="F:ATP binding"/>
    <property type="evidence" value="ECO:0007669"/>
    <property type="project" value="UniProtKB-KW"/>
</dbReference>
<dbReference type="Proteomes" id="UP000465360">
    <property type="component" value="Unassembled WGS sequence"/>
</dbReference>
<reference evidence="9 10" key="1">
    <citation type="journal article" date="2019" name="Emerg. Microbes Infect.">
        <title>Comprehensive subspecies identification of 175 nontuberculous mycobacteria species based on 7547 genomic profiles.</title>
        <authorList>
            <person name="Matsumoto Y."/>
            <person name="Kinjo T."/>
            <person name="Motooka D."/>
            <person name="Nabeya D."/>
            <person name="Jung N."/>
            <person name="Uechi K."/>
            <person name="Horii T."/>
            <person name="Iida T."/>
            <person name="Fujita J."/>
            <person name="Nakamura S."/>
        </authorList>
    </citation>
    <scope>NUCLEOTIDE SEQUENCE [LARGE SCALE GENOMIC DNA]</scope>
    <source>
        <strain evidence="9 10">JCM 30725</strain>
    </source>
</reference>
<proteinExistence type="predicted"/>
<keyword evidence="10" id="KW-1185">Reference proteome</keyword>
<keyword evidence="7" id="KW-1133">Transmembrane helix</keyword>
<dbReference type="PANTHER" id="PTHR24351">
    <property type="entry name" value="RIBOSOMAL PROTEIN S6 KINASE"/>
    <property type="match status" value="1"/>
</dbReference>